<dbReference type="PANTHER" id="PTHR47740">
    <property type="entry name" value="LCK-INTERACTING TRANSMEMBRANE ADAPTER 1, LIME1"/>
    <property type="match status" value="1"/>
</dbReference>
<evidence type="ECO:0000256" key="1">
    <source>
        <dbReference type="SAM" id="MobiDB-lite"/>
    </source>
</evidence>
<dbReference type="GeneID" id="112549936"/>
<dbReference type="AlphaFoldDB" id="A0A3Q0GCU7"/>
<dbReference type="PROSITE" id="PS51257">
    <property type="entry name" value="PROKAR_LIPOPROTEIN"/>
    <property type="match status" value="1"/>
</dbReference>
<evidence type="ECO:0000313" key="3">
    <source>
        <dbReference type="RefSeq" id="XP_025057439.1"/>
    </source>
</evidence>
<dbReference type="PANTHER" id="PTHR47740:SF1">
    <property type="entry name" value="LCK-INTERACTING TRANSMEMBRANE ADAPTER 1"/>
    <property type="match status" value="1"/>
</dbReference>
<dbReference type="GO" id="GO:0019901">
    <property type="term" value="F:protein kinase binding"/>
    <property type="evidence" value="ECO:0007669"/>
    <property type="project" value="TreeGrafter"/>
</dbReference>
<gene>
    <name evidence="3" type="primary">LIME1</name>
</gene>
<dbReference type="CTD" id="54923"/>
<dbReference type="RefSeq" id="XP_025057439.1">
    <property type="nucleotide sequence ID" value="XM_025201654.1"/>
</dbReference>
<evidence type="ECO:0000313" key="2">
    <source>
        <dbReference type="Proteomes" id="UP000189705"/>
    </source>
</evidence>
<name>A0A3Q0GCU7_ALLSI</name>
<dbReference type="KEGG" id="asn:112549936"/>
<reference evidence="3" key="1">
    <citation type="submission" date="2025-08" db="UniProtKB">
        <authorList>
            <consortium name="RefSeq"/>
        </authorList>
    </citation>
    <scope>IDENTIFICATION</scope>
</reference>
<dbReference type="STRING" id="38654.A0A3Q0GCU7"/>
<dbReference type="InterPro" id="IPR026072">
    <property type="entry name" value="Lime1"/>
</dbReference>
<dbReference type="Pfam" id="PF15332">
    <property type="entry name" value="LIME1"/>
    <property type="match status" value="1"/>
</dbReference>
<keyword evidence="3" id="KW-0812">Transmembrane</keyword>
<sequence length="416" mass="44638">MVEMRTAAVGPLGHGVLQGCKSCPPLFLPKAPRIRSVPRCAALATSRAESRASVAHTSCVLCAPPAPLHLDPTSHCRKGKKKKVLPDGVKLIDESLLRQTQLRSLSKSDTKLHELNRVKLQKDSHRPVSMDFLYTSGPSGEGESSMNSSSISISILLRRELPRIPLPHSSAETPSPDQTYSNLVFSAARRPAPETLYEPVVAKQGAPQLVPNLASSTEAAPLGSEGRVVTADYACVRKVKKPQPELCEVTPGESSQEPSDGLPGWGGAACSPPTAKVEEMYSTVCKAGKKKAQDSPSAGRAAAEVGPRDHSWPGACQEKGIRAGYPSTPACPLLIEPCYESVDDSPWAKRGSSPGPDPDYAEVDAKWKKSERKSKSPRSCPSENFYESVSDLWEGEARRTSTTKVHNGLEVFITGL</sequence>
<protein>
    <submittedName>
        <fullName evidence="3">Lck-interacting transmembrane adapter 1</fullName>
    </submittedName>
</protein>
<dbReference type="InParanoid" id="A0A3Q0GCU7"/>
<dbReference type="GO" id="GO:0019815">
    <property type="term" value="C:B cell receptor complex"/>
    <property type="evidence" value="ECO:0007669"/>
    <property type="project" value="TreeGrafter"/>
</dbReference>
<feature type="region of interest" description="Disordered" evidence="1">
    <location>
        <begin position="289"/>
        <end position="315"/>
    </location>
</feature>
<accession>A0A3Q0GCU7</accession>
<dbReference type="GO" id="GO:0050852">
    <property type="term" value="P:T cell receptor signaling pathway"/>
    <property type="evidence" value="ECO:0007669"/>
    <property type="project" value="InterPro"/>
</dbReference>
<keyword evidence="2" id="KW-1185">Reference proteome</keyword>
<organism evidence="2 3">
    <name type="scientific">Alligator sinensis</name>
    <name type="common">Chinese alligator</name>
    <dbReference type="NCBI Taxonomy" id="38654"/>
    <lineage>
        <taxon>Eukaryota</taxon>
        <taxon>Metazoa</taxon>
        <taxon>Chordata</taxon>
        <taxon>Craniata</taxon>
        <taxon>Vertebrata</taxon>
        <taxon>Euteleostomi</taxon>
        <taxon>Archelosauria</taxon>
        <taxon>Archosauria</taxon>
        <taxon>Crocodylia</taxon>
        <taxon>Alligatoridae</taxon>
        <taxon>Alligatorinae</taxon>
        <taxon>Alligator</taxon>
    </lineage>
</organism>
<proteinExistence type="predicted"/>
<feature type="region of interest" description="Disordered" evidence="1">
    <location>
        <begin position="345"/>
        <end position="385"/>
    </location>
</feature>
<dbReference type="GO" id="GO:0050853">
    <property type="term" value="P:B cell receptor signaling pathway"/>
    <property type="evidence" value="ECO:0007669"/>
    <property type="project" value="InterPro"/>
</dbReference>
<dbReference type="Proteomes" id="UP000189705">
    <property type="component" value="Unplaced"/>
</dbReference>
<keyword evidence="3" id="KW-0472">Membrane</keyword>